<dbReference type="InterPro" id="IPR017853">
    <property type="entry name" value="GH"/>
</dbReference>
<evidence type="ECO:0000259" key="5">
    <source>
        <dbReference type="PROSITE" id="PS51764"/>
    </source>
</evidence>
<feature type="active site" description="Proton donor" evidence="3">
    <location>
        <position position="363"/>
    </location>
</feature>
<reference evidence="7" key="1">
    <citation type="journal article" date="2010" name="PLoS ONE">
        <title>The Arthrobacter arilaitensis Re117 genome sequence reveals its genetic adaptation to the surface of cheese.</title>
        <authorList>
            <person name="Monnet C."/>
            <person name="Loux V."/>
            <person name="Gibrat J.F."/>
            <person name="Spinnler E."/>
            <person name="Barbe V."/>
            <person name="Vacherie B."/>
            <person name="Gavory F."/>
            <person name="Gourbeyre E."/>
            <person name="Siguier P."/>
            <person name="Chandler M."/>
            <person name="Elleuch R."/>
            <person name="Irlinger F."/>
            <person name="Vallaeys T."/>
        </authorList>
    </citation>
    <scope>NUCLEOTIDE SEQUENCE</scope>
    <source>
        <strain evidence="7">DSM 16368 / CIP 108037 / IAM 15318 / JCM 13566 / Re117</strain>
    </source>
</reference>
<evidence type="ECO:0000313" key="7">
    <source>
        <dbReference type="Proteomes" id="UP000006878"/>
    </source>
</evidence>
<dbReference type="Gene3D" id="3.20.20.80">
    <property type="entry name" value="Glycosidases"/>
    <property type="match status" value="1"/>
</dbReference>
<dbReference type="Gene3D" id="2.60.120.260">
    <property type="entry name" value="Galactose-binding domain-like"/>
    <property type="match status" value="1"/>
</dbReference>
<organism evidence="6 7">
    <name type="scientific">Glutamicibacter arilaitensis (strain DSM 16368 / CIP 108037 / IAM 15318 / JCM 13566 / NCIMB 14258 / Re117)</name>
    <name type="common">Arthrobacter arilaitensis</name>
    <dbReference type="NCBI Taxonomy" id="861360"/>
    <lineage>
        <taxon>Bacteria</taxon>
        <taxon>Bacillati</taxon>
        <taxon>Actinomycetota</taxon>
        <taxon>Actinomycetes</taxon>
        <taxon>Micrococcales</taxon>
        <taxon>Micrococcaceae</taxon>
        <taxon>Glutamicibacter</taxon>
    </lineage>
</organism>
<sequence length="535" mass="58256">MKEPTPSISRPKYQQAAPGASLLKKTFVTIASASLLTGLGAVPAAQAAKPDEAKNLVVNGKFDAGTEGWRTNDANTEKLSVRKYAQGAVAELRTTETKTAVLNDITNTIKSTEADASYTVSARVRTEHPGIWGQLRTRIVGNGETKIVGESFGLNDTSWTTVSFDLTVPTSGSTVDLNVLAWSLDPSKNLIIDDVKLVERDAASTQPVPAPVEEDPKGPATVEEDPKGPAPVEEDTQKPEQNTDTPAPIQPEPIDKCDVAPKTDRTLFGVSLGGSTTGAKETFAQSMARQDANYDDTEVVRLFDPGMPVSWSKRAPYIEDKTISISFRPDPAEVLTGQHDAALLNWFNAAPSDQTIYWTYFHEPEPKIAAGEFTAAQYRAAWARIAKLADQACKPNMHATLILTGWTANPRSNRDWRDYYAGDSVIDVLGWDPYNDATSQEGPKSYASPESIFGNVVEISKNAGKPFAIGETGTRLIPTDPNGTQRAEWLKDVARYLDNEDALFVAYWDSKTFADFRLLDSASRDSWAGIIDGKY</sequence>
<evidence type="ECO:0000256" key="2">
    <source>
        <dbReference type="ARBA" id="ARBA00023295"/>
    </source>
</evidence>
<dbReference type="EMBL" id="FQ311875">
    <property type="protein sequence ID" value="CBT75597.1"/>
    <property type="molecule type" value="Genomic_DNA"/>
</dbReference>
<evidence type="ECO:0000256" key="4">
    <source>
        <dbReference type="SAM" id="MobiDB-lite"/>
    </source>
</evidence>
<feature type="domain" description="GH26" evidence="5">
    <location>
        <begin position="240"/>
        <end position="535"/>
    </location>
</feature>
<dbReference type="Pfam" id="PF02018">
    <property type="entry name" value="CBM_4_9"/>
    <property type="match status" value="1"/>
</dbReference>
<name>A0ABP1U3H8_GLUAR</name>
<dbReference type="InterPro" id="IPR022790">
    <property type="entry name" value="GH26_dom"/>
</dbReference>
<keyword evidence="2 3" id="KW-0326">Glycosidase</keyword>
<dbReference type="GeneID" id="303186993"/>
<evidence type="ECO:0000256" key="1">
    <source>
        <dbReference type="ARBA" id="ARBA00022801"/>
    </source>
</evidence>
<evidence type="ECO:0000256" key="3">
    <source>
        <dbReference type="PROSITE-ProRule" id="PRU01100"/>
    </source>
</evidence>
<comment type="similarity">
    <text evidence="3">Belongs to the glycosyl hydrolase 26 family.</text>
</comment>
<feature type="region of interest" description="Disordered" evidence="4">
    <location>
        <begin position="202"/>
        <end position="259"/>
    </location>
</feature>
<dbReference type="SUPFAM" id="SSF51445">
    <property type="entry name" value="(Trans)glycosidases"/>
    <property type="match status" value="1"/>
</dbReference>
<dbReference type="InterPro" id="IPR008979">
    <property type="entry name" value="Galactose-bd-like_sf"/>
</dbReference>
<accession>A0ABP1U3H8</accession>
<dbReference type="InterPro" id="IPR003305">
    <property type="entry name" value="CenC_carb-bd"/>
</dbReference>
<dbReference type="Proteomes" id="UP000006878">
    <property type="component" value="Chromosome"/>
</dbReference>
<gene>
    <name evidence="6" type="ordered locus">AARI_13880</name>
</gene>
<dbReference type="RefSeq" id="WP_013348738.1">
    <property type="nucleotide sequence ID" value="NC_014550.1"/>
</dbReference>
<dbReference type="SUPFAM" id="SSF49785">
    <property type="entry name" value="Galactose-binding domain-like"/>
    <property type="match status" value="1"/>
</dbReference>
<protein>
    <submittedName>
        <fullName evidence="6">Carbohydrate binding domain-containing protein</fullName>
    </submittedName>
</protein>
<proteinExistence type="inferred from homology"/>
<reference evidence="7" key="2">
    <citation type="submission" date="2010-07" db="EMBL/GenBank/DDBJ databases">
        <title>Complete genome sequence of Arthrobacter arilaitensis (strain DSM 16368 / CIP 108037 / JCM 13566 / Re117).</title>
        <authorList>
            <person name="Genoscope."/>
        </authorList>
    </citation>
    <scope>NUCLEOTIDE SEQUENCE [LARGE SCALE GENOMIC DNA]</scope>
    <source>
        <strain evidence="7">DSM 16368 / CIP 108037 / IAM 15318 / JCM 13566 / Re117</strain>
    </source>
</reference>
<keyword evidence="7" id="KW-1185">Reference proteome</keyword>
<keyword evidence="1 3" id="KW-0378">Hydrolase</keyword>
<dbReference type="PROSITE" id="PS51764">
    <property type="entry name" value="GH26"/>
    <property type="match status" value="1"/>
</dbReference>
<evidence type="ECO:0000313" key="6">
    <source>
        <dbReference type="EMBL" id="CBT75597.1"/>
    </source>
</evidence>
<feature type="active site" description="Nucleophile" evidence="3">
    <location>
        <position position="471"/>
    </location>
</feature>